<keyword evidence="1" id="KW-0418">Kinase</keyword>
<gene>
    <name evidence="1" type="ORF">CLOLEP_00026</name>
</gene>
<evidence type="ECO:0000313" key="2">
    <source>
        <dbReference type="Proteomes" id="UP000003490"/>
    </source>
</evidence>
<organism evidence="1 2">
    <name type="scientific">[Clostridium] leptum DSM 753</name>
    <dbReference type="NCBI Taxonomy" id="428125"/>
    <lineage>
        <taxon>Bacteria</taxon>
        <taxon>Bacillati</taxon>
        <taxon>Bacillota</taxon>
        <taxon>Clostridia</taxon>
        <taxon>Eubacteriales</taxon>
        <taxon>Oscillospiraceae</taxon>
        <taxon>Oscillospiraceae incertae sedis</taxon>
    </lineage>
</organism>
<dbReference type="InterPro" id="IPR027417">
    <property type="entry name" value="P-loop_NTPase"/>
</dbReference>
<dbReference type="AlphaFoldDB" id="A7VNA2"/>
<dbReference type="Proteomes" id="UP000003490">
    <property type="component" value="Unassembled WGS sequence"/>
</dbReference>
<dbReference type="eggNOG" id="COG1072">
    <property type="taxonomic scope" value="Bacteria"/>
</dbReference>
<evidence type="ECO:0000313" key="1">
    <source>
        <dbReference type="EMBL" id="EDO63172.1"/>
    </source>
</evidence>
<dbReference type="GO" id="GO:0016301">
    <property type="term" value="F:kinase activity"/>
    <property type="evidence" value="ECO:0007669"/>
    <property type="project" value="UniProtKB-KW"/>
</dbReference>
<dbReference type="HOGENOM" id="CLU_067202_2_0_9"/>
<proteinExistence type="predicted"/>
<protein>
    <submittedName>
        <fullName evidence="1">Putative fructose transport system kinase</fullName>
    </submittedName>
</protein>
<sequence length="249" mass="28386">MLKTWKEFSFVVNGFPVQARYTEENIKEIFVPMVRRLDRMQREKGERLVVFLAAPPATGKSTLAAFLAGLSQKFSCMPVQAVGLDGFHYHQDYILTHSVTFQDGQTLPMKQLKGSPETYDVVHFQEKLEALRHSDPLWPVYDRRFHDVIEDQLPVTAPIVLIEGNWLLFQEGLWRKLAGQADYTIFIKAEERALKERLLQRKMTGGSTREEAEAFYQTGDGVNVRRTLQGSGPADFSMCMEADGSFSLC</sequence>
<dbReference type="SUPFAM" id="SSF52540">
    <property type="entry name" value="P-loop containing nucleoside triphosphate hydrolases"/>
    <property type="match status" value="1"/>
</dbReference>
<accession>A7VNA2</accession>
<name>A7VNA2_9FIRM</name>
<dbReference type="NCBIfam" id="NF006745">
    <property type="entry name" value="PRK09270.1-4"/>
    <property type="match status" value="1"/>
</dbReference>
<dbReference type="Gene3D" id="3.40.50.300">
    <property type="entry name" value="P-loop containing nucleotide triphosphate hydrolases"/>
    <property type="match status" value="1"/>
</dbReference>
<reference evidence="1 2" key="1">
    <citation type="submission" date="2007-08" db="EMBL/GenBank/DDBJ databases">
        <title>Draft genome sequence of Clostridium leptum (DSM 753).</title>
        <authorList>
            <person name="Sudarsanam P."/>
            <person name="Ley R."/>
            <person name="Guruge J."/>
            <person name="Turnbaugh P.J."/>
            <person name="Mahowald M."/>
            <person name="Liep D."/>
            <person name="Gordon J."/>
        </authorList>
    </citation>
    <scope>NUCLEOTIDE SEQUENCE [LARGE SCALE GENOMIC DNA]</scope>
    <source>
        <strain evidence="1 2">DSM 753</strain>
    </source>
</reference>
<comment type="caution">
    <text evidence="1">The sequence shown here is derived from an EMBL/GenBank/DDBJ whole genome shotgun (WGS) entry which is preliminary data.</text>
</comment>
<keyword evidence="1" id="KW-0808">Transferase</keyword>
<dbReference type="EMBL" id="ABCB02000004">
    <property type="protein sequence ID" value="EDO63172.1"/>
    <property type="molecule type" value="Genomic_DNA"/>
</dbReference>
<reference evidence="1 2" key="2">
    <citation type="submission" date="2007-08" db="EMBL/GenBank/DDBJ databases">
        <authorList>
            <person name="Fulton L."/>
            <person name="Clifton S."/>
            <person name="Fulton B."/>
            <person name="Xu J."/>
            <person name="Minx P."/>
            <person name="Pepin K.H."/>
            <person name="Johnson M."/>
            <person name="Thiruvilangam P."/>
            <person name="Bhonagiri V."/>
            <person name="Nash W.E."/>
            <person name="Wang C."/>
            <person name="Mardis E.R."/>
            <person name="Wilson R.K."/>
        </authorList>
    </citation>
    <scope>NUCLEOTIDE SEQUENCE [LARGE SCALE GENOMIC DNA]</scope>
    <source>
        <strain evidence="1 2">DSM 753</strain>
    </source>
</reference>